<proteinExistence type="predicted"/>
<dbReference type="Gene3D" id="3.40.50.1000">
    <property type="entry name" value="HAD superfamily/HAD-like"/>
    <property type="match status" value="1"/>
</dbReference>
<comment type="caution">
    <text evidence="1">The sequence shown here is derived from an EMBL/GenBank/DDBJ whole genome shotgun (WGS) entry which is preliminary data.</text>
</comment>
<evidence type="ECO:0000313" key="2">
    <source>
        <dbReference type="Proteomes" id="UP000034364"/>
    </source>
</evidence>
<dbReference type="AlphaFoldDB" id="A0A0G1S6W9"/>
<dbReference type="PANTHER" id="PTHR43611:SF3">
    <property type="entry name" value="FLAVIN MONONUCLEOTIDE HYDROLASE 1, CHLOROPLATIC"/>
    <property type="match status" value="1"/>
</dbReference>
<gene>
    <name evidence="1" type="ORF">UX87_C0001G0022</name>
</gene>
<name>A0A0G1S6W9_9BACT</name>
<accession>A0A0G1S6W9</accession>
<sequence>MTQAFIFDLSYTLLFPKDDNYSSVLNDLYRSLSGSRENYDFWEFFKLNHELLDIIGALKPRYPLYVFTSGSIHENPVLKVILDQYFTQVFSAQKDNLPKDKSASYIYLSRIIALRPNEILFIDDQPANITAASAAGINAVLYGSFDKIKKYLSVFMK</sequence>
<dbReference type="PANTHER" id="PTHR43611">
    <property type="entry name" value="ALPHA-D-GLUCOSE 1-PHOSPHATE PHOSPHATASE"/>
    <property type="match status" value="1"/>
</dbReference>
<organism evidence="1 2">
    <name type="scientific">Candidatus Amesbacteria bacterium GW2011_GWA1_47_16</name>
    <dbReference type="NCBI Taxonomy" id="1618353"/>
    <lineage>
        <taxon>Bacteria</taxon>
        <taxon>Candidatus Amesiibacteriota</taxon>
    </lineage>
</organism>
<dbReference type="SUPFAM" id="SSF56784">
    <property type="entry name" value="HAD-like"/>
    <property type="match status" value="1"/>
</dbReference>
<evidence type="ECO:0000313" key="1">
    <source>
        <dbReference type="EMBL" id="KKU65111.1"/>
    </source>
</evidence>
<reference evidence="1 2" key="1">
    <citation type="journal article" date="2015" name="Nature">
        <title>rRNA introns, odd ribosomes, and small enigmatic genomes across a large radiation of phyla.</title>
        <authorList>
            <person name="Brown C.T."/>
            <person name="Hug L.A."/>
            <person name="Thomas B.C."/>
            <person name="Sharon I."/>
            <person name="Castelle C.J."/>
            <person name="Singh A."/>
            <person name="Wilkins M.J."/>
            <person name="Williams K.H."/>
            <person name="Banfield J.F."/>
        </authorList>
    </citation>
    <scope>NUCLEOTIDE SEQUENCE [LARGE SCALE GENOMIC DNA]</scope>
</reference>
<dbReference type="InterPro" id="IPR036412">
    <property type="entry name" value="HAD-like_sf"/>
</dbReference>
<dbReference type="InterPro" id="IPR006439">
    <property type="entry name" value="HAD-SF_hydro_IA"/>
</dbReference>
<dbReference type="Proteomes" id="UP000034364">
    <property type="component" value="Unassembled WGS sequence"/>
</dbReference>
<dbReference type="NCBIfam" id="TIGR01509">
    <property type="entry name" value="HAD-SF-IA-v3"/>
    <property type="match status" value="1"/>
</dbReference>
<dbReference type="InterPro" id="IPR023214">
    <property type="entry name" value="HAD_sf"/>
</dbReference>
<protein>
    <submittedName>
        <fullName evidence="1">Uncharacterized protein</fullName>
    </submittedName>
</protein>
<dbReference type="CDD" id="cd01427">
    <property type="entry name" value="HAD_like"/>
    <property type="match status" value="1"/>
</dbReference>
<dbReference type="Pfam" id="PF00702">
    <property type="entry name" value="Hydrolase"/>
    <property type="match status" value="1"/>
</dbReference>
<dbReference type="EMBL" id="LCNV01000001">
    <property type="protein sequence ID" value="KKU65111.1"/>
    <property type="molecule type" value="Genomic_DNA"/>
</dbReference>